<feature type="compositionally biased region" description="Low complexity" evidence="1">
    <location>
        <begin position="821"/>
        <end position="836"/>
    </location>
</feature>
<feature type="compositionally biased region" description="Basic and acidic residues" evidence="1">
    <location>
        <begin position="837"/>
        <end position="847"/>
    </location>
</feature>
<evidence type="ECO:0000313" key="2">
    <source>
        <dbReference type="EMBL" id="PMD67523.1"/>
    </source>
</evidence>
<evidence type="ECO:0000256" key="1">
    <source>
        <dbReference type="SAM" id="MobiDB-lite"/>
    </source>
</evidence>
<name>A0A2J6TWY2_9HELO</name>
<dbReference type="InParanoid" id="A0A2J6TWY2"/>
<dbReference type="STRING" id="1095630.A0A2J6TWY2"/>
<sequence>MGSSRLGPPLSSTCGRCSYSACICYKTASKVAPAEYAPFGIYPGAVPSTERNNAVGYGYFTNRFHSEVDGLQAGVDYLDTFEEQAEETPLGRIRGKSFKRLLELEQQGRDLGPRWKNRERVDKTPQKLATPDVALDTYSIDPYSIPPHCIFGLHDSYTDQFFQDGTVPSLVDANDDSWKIQFDYEGNECDRPELSEDFFSQLGPAQEQLTGVAYESVRIHSHEERGYASQQYTCSKELPTINEAPSEETTNVEIDEPPTIAKKVPQKSQWATLQELRLSSKFHYMKFLRLTANHNSRGIKMLRRMYGSPKGMLGTGITTFRDVLKGQEPQSLKEIFAFTCLSYVMSNLLQKHGRIEGSQVLADTDRWRLAIKKEKDRLVYDEVVKILWPEINFLKEHSKEKDANSTPPPTEPHLGSMVPTGLTFDASTGPLYVPSSMLAYGTTASSDFNFLERARAADCSNIENDIRSALQDLDSHLGPDNQPHDYGLHDHVKGLLQETSTHDNFMFADFLNFYDPHLENNIDAASEKQPPEIAPTTHPPDRPPQIFPPNEPVSTLDPEKLGNSSPPVADSKVLDQTELLAPKADEVPAVPPLLGSLIETIMFQVAVEFMKFITSLGDLLFRLSGCGITSRRKKHEVEGYTRPVQEFGEFVTRAVKLVLEPIKEDLGEVDESVDAVLCMADSFVRLGRLHTVREIEEYIITTARHLACNYTSFTTIVSKTLKRCLAASDQMTWDHIYPSYAADQEDYSTTYIKKTEATEIEWAIQNFKKEDDGENNVNFTTINVIQTAEPITTRHESNSHPPPRIPATSANPPRPLPPAPAVTSPLPQKRTATTCTARDRTPAKTHA</sequence>
<accession>A0A2J6TWY2</accession>
<organism evidence="2 3">
    <name type="scientific">Hyaloscypha bicolor E</name>
    <dbReference type="NCBI Taxonomy" id="1095630"/>
    <lineage>
        <taxon>Eukaryota</taxon>
        <taxon>Fungi</taxon>
        <taxon>Dikarya</taxon>
        <taxon>Ascomycota</taxon>
        <taxon>Pezizomycotina</taxon>
        <taxon>Leotiomycetes</taxon>
        <taxon>Helotiales</taxon>
        <taxon>Hyaloscyphaceae</taxon>
        <taxon>Hyaloscypha</taxon>
        <taxon>Hyaloscypha bicolor</taxon>
    </lineage>
</organism>
<dbReference type="Proteomes" id="UP000235371">
    <property type="component" value="Unassembled WGS sequence"/>
</dbReference>
<keyword evidence="3" id="KW-1185">Reference proteome</keyword>
<evidence type="ECO:0000313" key="3">
    <source>
        <dbReference type="Proteomes" id="UP000235371"/>
    </source>
</evidence>
<feature type="region of interest" description="Disordered" evidence="1">
    <location>
        <begin position="528"/>
        <end position="570"/>
    </location>
</feature>
<protein>
    <submittedName>
        <fullName evidence="2">Uncharacterized protein</fullName>
    </submittedName>
</protein>
<reference evidence="2 3" key="1">
    <citation type="submission" date="2016-04" db="EMBL/GenBank/DDBJ databases">
        <title>A degradative enzymes factory behind the ericoid mycorrhizal symbiosis.</title>
        <authorList>
            <consortium name="DOE Joint Genome Institute"/>
            <person name="Martino E."/>
            <person name="Morin E."/>
            <person name="Grelet G."/>
            <person name="Kuo A."/>
            <person name="Kohler A."/>
            <person name="Daghino S."/>
            <person name="Barry K."/>
            <person name="Choi C."/>
            <person name="Cichocki N."/>
            <person name="Clum A."/>
            <person name="Copeland A."/>
            <person name="Hainaut M."/>
            <person name="Haridas S."/>
            <person name="Labutti K."/>
            <person name="Lindquist E."/>
            <person name="Lipzen A."/>
            <person name="Khouja H.-R."/>
            <person name="Murat C."/>
            <person name="Ohm R."/>
            <person name="Olson A."/>
            <person name="Spatafora J."/>
            <person name="Veneault-Fourrey C."/>
            <person name="Henrissat B."/>
            <person name="Grigoriev I."/>
            <person name="Martin F."/>
            <person name="Perotto S."/>
        </authorList>
    </citation>
    <scope>NUCLEOTIDE SEQUENCE [LARGE SCALE GENOMIC DNA]</scope>
    <source>
        <strain evidence="2 3">E</strain>
    </source>
</reference>
<dbReference type="GeneID" id="36578835"/>
<proteinExistence type="predicted"/>
<dbReference type="EMBL" id="KZ613740">
    <property type="protein sequence ID" value="PMD67523.1"/>
    <property type="molecule type" value="Genomic_DNA"/>
</dbReference>
<dbReference type="AlphaFoldDB" id="A0A2J6TWY2"/>
<feature type="compositionally biased region" description="Pro residues" evidence="1">
    <location>
        <begin position="542"/>
        <end position="551"/>
    </location>
</feature>
<feature type="region of interest" description="Disordered" evidence="1">
    <location>
        <begin position="793"/>
        <end position="847"/>
    </location>
</feature>
<dbReference type="OrthoDB" id="5100145at2759"/>
<dbReference type="RefSeq" id="XP_024744427.1">
    <property type="nucleotide sequence ID" value="XM_024870753.1"/>
</dbReference>
<gene>
    <name evidence="2" type="ORF">K444DRAFT_17292</name>
</gene>